<evidence type="ECO:0000256" key="6">
    <source>
        <dbReference type="ARBA" id="ARBA00022842"/>
    </source>
</evidence>
<dbReference type="NCBIfam" id="NF010496">
    <property type="entry name" value="PRK13915.1"/>
    <property type="match status" value="1"/>
</dbReference>
<comment type="similarity">
    <text evidence="3">Belongs to the glycosyltransferase 2 family.</text>
</comment>
<keyword evidence="6" id="KW-0460">Magnesium</keyword>
<evidence type="ECO:0000256" key="5">
    <source>
        <dbReference type="ARBA" id="ARBA00022679"/>
    </source>
</evidence>
<gene>
    <name evidence="13" type="ORF">KDA82_01255</name>
</gene>
<feature type="region of interest" description="Disordered" evidence="11">
    <location>
        <begin position="294"/>
        <end position="317"/>
    </location>
</feature>
<keyword evidence="5 13" id="KW-0808">Transferase</keyword>
<evidence type="ECO:0000256" key="3">
    <source>
        <dbReference type="ARBA" id="ARBA00006739"/>
    </source>
</evidence>
<evidence type="ECO:0000256" key="4">
    <source>
        <dbReference type="ARBA" id="ARBA00022676"/>
    </source>
</evidence>
<proteinExistence type="inferred from homology"/>
<dbReference type="AlphaFoldDB" id="A0A8T4IHA4"/>
<protein>
    <recommendedName>
        <fullName evidence="8">Glucosyl-3-phosphoglycerate synthase</fullName>
        <ecNumber evidence="7">2.4.1.266</ecNumber>
    </recommendedName>
</protein>
<evidence type="ECO:0000259" key="12">
    <source>
        <dbReference type="Pfam" id="PF00535"/>
    </source>
</evidence>
<evidence type="ECO:0000313" key="14">
    <source>
        <dbReference type="Proteomes" id="UP000675554"/>
    </source>
</evidence>
<evidence type="ECO:0000256" key="2">
    <source>
        <dbReference type="ARBA" id="ARBA00001946"/>
    </source>
</evidence>
<dbReference type="EMBL" id="JAGSMN010000023">
    <property type="protein sequence ID" value="MBR7671686.1"/>
    <property type="molecule type" value="Genomic_DNA"/>
</dbReference>
<dbReference type="PANTHER" id="PTHR48090">
    <property type="entry name" value="UNDECAPRENYL-PHOSPHATE 4-DEOXY-4-FORMAMIDO-L-ARABINOSE TRANSFERASE-RELATED"/>
    <property type="match status" value="1"/>
</dbReference>
<evidence type="ECO:0000313" key="13">
    <source>
        <dbReference type="EMBL" id="MBR7671686.1"/>
    </source>
</evidence>
<dbReference type="PANTHER" id="PTHR48090:SF10">
    <property type="entry name" value="GLUCOSYL-3-PHOSPHOGLYCERATE SYNTHASE"/>
    <property type="match status" value="1"/>
</dbReference>
<name>A0A8T4IHA4_9ACTN</name>
<dbReference type="InterPro" id="IPR001173">
    <property type="entry name" value="Glyco_trans_2-like"/>
</dbReference>
<dbReference type="Proteomes" id="UP000675554">
    <property type="component" value="Unassembled WGS sequence"/>
</dbReference>
<evidence type="ECO:0000256" key="8">
    <source>
        <dbReference type="ARBA" id="ARBA00040894"/>
    </source>
</evidence>
<dbReference type="GO" id="GO:0016757">
    <property type="term" value="F:glycosyltransferase activity"/>
    <property type="evidence" value="ECO:0007669"/>
    <property type="project" value="UniProtKB-KW"/>
</dbReference>
<evidence type="ECO:0000256" key="11">
    <source>
        <dbReference type="SAM" id="MobiDB-lite"/>
    </source>
</evidence>
<keyword evidence="4 13" id="KW-0328">Glycosyltransferase</keyword>
<comment type="catalytic activity">
    <reaction evidence="9">
        <text>(2R)-3-phosphoglycerate + UDP-alpha-D-glucose = (2R)-2-O-(alpha-D-glucopyranosyl)-3-phospho-glycerate + UDP + H(+)</text>
        <dbReference type="Rhea" id="RHEA:31319"/>
        <dbReference type="ChEBI" id="CHEBI:15378"/>
        <dbReference type="ChEBI" id="CHEBI:58223"/>
        <dbReference type="ChEBI" id="CHEBI:58272"/>
        <dbReference type="ChEBI" id="CHEBI:58885"/>
        <dbReference type="ChEBI" id="CHEBI:62600"/>
        <dbReference type="EC" id="2.4.1.266"/>
    </reaction>
    <physiologicalReaction direction="left-to-right" evidence="9">
        <dbReference type="Rhea" id="RHEA:31320"/>
    </physiologicalReaction>
</comment>
<comment type="cofactor">
    <cofactor evidence="1">
        <name>Mn(2+)</name>
        <dbReference type="ChEBI" id="CHEBI:29035"/>
    </cofactor>
</comment>
<accession>A0A8T4IHA4</accession>
<organism evidence="13 14">
    <name type="scientific">Streptomyces daliensis</name>
    <dbReference type="NCBI Taxonomy" id="299421"/>
    <lineage>
        <taxon>Bacteria</taxon>
        <taxon>Bacillati</taxon>
        <taxon>Actinomycetota</taxon>
        <taxon>Actinomycetes</taxon>
        <taxon>Kitasatosporales</taxon>
        <taxon>Streptomycetaceae</taxon>
        <taxon>Streptomyces</taxon>
    </lineage>
</organism>
<dbReference type="SUPFAM" id="SSF53448">
    <property type="entry name" value="Nucleotide-diphospho-sugar transferases"/>
    <property type="match status" value="1"/>
</dbReference>
<dbReference type="InterPro" id="IPR050256">
    <property type="entry name" value="Glycosyltransferase_2"/>
</dbReference>
<keyword evidence="14" id="KW-1185">Reference proteome</keyword>
<sequence>MLPEVEQWLSHRSWSATDRRPIGELLAAKRNAGSTVSVVLPALNEEATVGKIVSVIRGELMTGVAPLVDELVVMDSGSTDRTAEVAAAAGAKVIHRDEVLPRLPALPGKGEVLWRSLLATDGDIVCFVDADLIDFSSAFVSGIVGPLLLEPELHLVKAMYDRPLGSDPAGGGRVTELVARPLLNLHWPQLAGFVQPLGGEYAARRSLLERLPFPVGYGVELGLLIDALHTVGLDALGQADVGIRRHRHQDGQALGRMAATIYRTAQLRLSRGHLVGGLLTQFEREGEGGFRARDHSIATEEREPMRDVPEYTRLHAA</sequence>
<dbReference type="Pfam" id="PF00535">
    <property type="entry name" value="Glycos_transf_2"/>
    <property type="match status" value="1"/>
</dbReference>
<dbReference type="Gene3D" id="3.90.550.10">
    <property type="entry name" value="Spore Coat Polysaccharide Biosynthesis Protein SpsA, Chain A"/>
    <property type="match status" value="1"/>
</dbReference>
<feature type="domain" description="Glycosyltransferase 2-like" evidence="12">
    <location>
        <begin position="37"/>
        <end position="134"/>
    </location>
</feature>
<comment type="cofactor">
    <cofactor evidence="2">
        <name>Mg(2+)</name>
        <dbReference type="ChEBI" id="CHEBI:18420"/>
    </cofactor>
</comment>
<evidence type="ECO:0000256" key="7">
    <source>
        <dbReference type="ARBA" id="ARBA00039022"/>
    </source>
</evidence>
<comment type="catalytic activity">
    <reaction evidence="10">
        <text>an NDP-alpha-D-glucose + (2R)-3-phosphoglycerate = (2R)-2-O-(alpha-D-glucopyranosyl)-3-phospho-glycerate + a ribonucleoside 5'-diphosphate + H(+)</text>
        <dbReference type="Rhea" id="RHEA:47244"/>
        <dbReference type="ChEBI" id="CHEBI:15378"/>
        <dbReference type="ChEBI" id="CHEBI:57930"/>
        <dbReference type="ChEBI" id="CHEBI:58272"/>
        <dbReference type="ChEBI" id="CHEBI:62600"/>
        <dbReference type="ChEBI" id="CHEBI:76533"/>
        <dbReference type="EC" id="2.4.1.266"/>
    </reaction>
    <physiologicalReaction direction="left-to-right" evidence="10">
        <dbReference type="Rhea" id="RHEA:47245"/>
    </physiologicalReaction>
</comment>
<evidence type="ECO:0000256" key="9">
    <source>
        <dbReference type="ARBA" id="ARBA00048689"/>
    </source>
</evidence>
<comment type="caution">
    <text evidence="13">The sequence shown here is derived from an EMBL/GenBank/DDBJ whole genome shotgun (WGS) entry which is preliminary data.</text>
</comment>
<evidence type="ECO:0000256" key="1">
    <source>
        <dbReference type="ARBA" id="ARBA00001936"/>
    </source>
</evidence>
<evidence type="ECO:0000256" key="10">
    <source>
        <dbReference type="ARBA" id="ARBA00048997"/>
    </source>
</evidence>
<reference evidence="13" key="1">
    <citation type="submission" date="2021-04" db="EMBL/GenBank/DDBJ databases">
        <title>Sequencing of actinobacteria type strains.</title>
        <authorList>
            <person name="Nguyen G.-S."/>
            <person name="Wentzel A."/>
        </authorList>
    </citation>
    <scope>NUCLEOTIDE SEQUENCE</scope>
    <source>
        <strain evidence="13">DSM 42095</strain>
    </source>
</reference>
<dbReference type="EC" id="2.4.1.266" evidence="7"/>
<dbReference type="InterPro" id="IPR029044">
    <property type="entry name" value="Nucleotide-diphossugar_trans"/>
</dbReference>